<dbReference type="Pfam" id="PF07762">
    <property type="entry name" value="DUF1618"/>
    <property type="match status" value="1"/>
</dbReference>
<accession>A0A8T0N8J1</accession>
<keyword evidence="4" id="KW-1185">Reference proteome</keyword>
<dbReference type="InterPro" id="IPR011676">
    <property type="entry name" value="DUF1618"/>
</dbReference>
<dbReference type="PANTHER" id="PTHR33074">
    <property type="entry name" value="EXPRESSED PROTEIN-RELATED"/>
    <property type="match status" value="1"/>
</dbReference>
<evidence type="ECO:0000256" key="1">
    <source>
        <dbReference type="SAM" id="MobiDB-lite"/>
    </source>
</evidence>
<feature type="region of interest" description="Disordered" evidence="1">
    <location>
        <begin position="1"/>
        <end position="45"/>
    </location>
</feature>
<dbReference type="OrthoDB" id="685663at2759"/>
<protein>
    <recommendedName>
        <fullName evidence="2">DUF1618 domain-containing protein</fullName>
    </recommendedName>
</protein>
<comment type="caution">
    <text evidence="3">The sequence shown here is derived from an EMBL/GenBank/DDBJ whole genome shotgun (WGS) entry which is preliminary data.</text>
</comment>
<evidence type="ECO:0000259" key="2">
    <source>
        <dbReference type="Pfam" id="PF07762"/>
    </source>
</evidence>
<dbReference type="EMBL" id="CM029053">
    <property type="protein sequence ID" value="KAG2545273.1"/>
    <property type="molecule type" value="Genomic_DNA"/>
</dbReference>
<name>A0A8T0N8J1_PANVG</name>
<organism evidence="3 4">
    <name type="scientific">Panicum virgatum</name>
    <name type="common">Blackwell switchgrass</name>
    <dbReference type="NCBI Taxonomy" id="38727"/>
    <lineage>
        <taxon>Eukaryota</taxon>
        <taxon>Viridiplantae</taxon>
        <taxon>Streptophyta</taxon>
        <taxon>Embryophyta</taxon>
        <taxon>Tracheophyta</taxon>
        <taxon>Spermatophyta</taxon>
        <taxon>Magnoliopsida</taxon>
        <taxon>Liliopsida</taxon>
        <taxon>Poales</taxon>
        <taxon>Poaceae</taxon>
        <taxon>PACMAD clade</taxon>
        <taxon>Panicoideae</taxon>
        <taxon>Panicodae</taxon>
        <taxon>Paniceae</taxon>
        <taxon>Panicinae</taxon>
        <taxon>Panicum</taxon>
        <taxon>Panicum sect. Hiantes</taxon>
    </lineage>
</organism>
<dbReference type="Proteomes" id="UP000823388">
    <property type="component" value="Chromosome 9K"/>
</dbReference>
<proteinExistence type="predicted"/>
<dbReference type="AlphaFoldDB" id="A0A8T0N8J1"/>
<dbReference type="PANTHER" id="PTHR33074:SF109">
    <property type="entry name" value="OS01G0601950 PROTEIN"/>
    <property type="match status" value="1"/>
</dbReference>
<sequence>MDLDEGAGVIAGGGSSSDSTVRHQTAPAPAIEQAPCRPAGSSSVRPPAVVAPAFEGLSFPPRPGKPEWVMLDCFIRHLSVEDSTLAYEFTSAGDIIGVGFRAAAPPETSRLVFSLFPGETKKKEKGQQFGFRRDGRMDSSLWPSDASKAVAAHRNSMLLRFLVPSRGGRNEEFFIYRSDPVALKRLGPCGHEFINCCVENSVGILCREEDDEFAVAHLTVTPQGRSIPWSATPVTGELCYMLSKDGTWRTRCLPIRHGEGEGDGLVWWETDTVIAFRDTICWVDYLRGMLFCDVFSPDPELRYVPLPVTPFKGNRHPETGDRGGIFAHRSVCVTQDGAIRFIDAATSNV</sequence>
<evidence type="ECO:0000313" key="4">
    <source>
        <dbReference type="Proteomes" id="UP000823388"/>
    </source>
</evidence>
<gene>
    <name evidence="3" type="ORF">PVAP13_9KG421390</name>
</gene>
<evidence type="ECO:0000313" key="3">
    <source>
        <dbReference type="EMBL" id="KAG2545273.1"/>
    </source>
</evidence>
<reference evidence="3" key="1">
    <citation type="submission" date="2020-05" db="EMBL/GenBank/DDBJ databases">
        <title>WGS assembly of Panicum virgatum.</title>
        <authorList>
            <person name="Lovell J.T."/>
            <person name="Jenkins J."/>
            <person name="Shu S."/>
            <person name="Juenger T.E."/>
            <person name="Schmutz J."/>
        </authorList>
    </citation>
    <scope>NUCLEOTIDE SEQUENCE</scope>
    <source>
        <strain evidence="3">AP13</strain>
    </source>
</reference>
<feature type="domain" description="DUF1618" evidence="2">
    <location>
        <begin position="282"/>
        <end position="343"/>
    </location>
</feature>